<dbReference type="EMBL" id="CP033041">
    <property type="protein sequence ID" value="AYM74272.1"/>
    <property type="molecule type" value="Genomic_DNA"/>
</dbReference>
<dbReference type="Gene3D" id="3.60.21.10">
    <property type="match status" value="1"/>
</dbReference>
<dbReference type="Pfam" id="PF00149">
    <property type="entry name" value="Metallophos"/>
    <property type="match status" value="1"/>
</dbReference>
<evidence type="ECO:0000259" key="2">
    <source>
        <dbReference type="Pfam" id="PF10651"/>
    </source>
</evidence>
<evidence type="ECO:0000259" key="1">
    <source>
        <dbReference type="Pfam" id="PF00149"/>
    </source>
</evidence>
<dbReference type="Gene3D" id="2.60.40.3350">
    <property type="match status" value="1"/>
</dbReference>
<proteinExistence type="predicted"/>
<feature type="domain" description="BppU N-terminal" evidence="2">
    <location>
        <begin position="19"/>
        <end position="163"/>
    </location>
</feature>
<feature type="domain" description="Calcineurin-like phosphoesterase" evidence="1">
    <location>
        <begin position="265"/>
        <end position="535"/>
    </location>
</feature>
<dbReference type="InterPro" id="IPR004843">
    <property type="entry name" value="Calcineurin-like_PHP"/>
</dbReference>
<evidence type="ECO:0000313" key="4">
    <source>
        <dbReference type="Proteomes" id="UP000275747"/>
    </source>
</evidence>
<accession>A0AAI8PZS0</accession>
<dbReference type="AlphaFoldDB" id="A0AAI8PZS0"/>
<reference evidence="3 4" key="1">
    <citation type="submission" date="2018-10" db="EMBL/GenBank/DDBJ databases">
        <title>Escaping from acidified nitrite in gastric host defense: Transcriptomic basis for resistance to free nitrous acid in Enterococcus faecalis.</title>
        <authorList>
            <person name="Yu Z."/>
            <person name="Shi D."/>
            <person name="Liu W."/>
            <person name="Meng F."/>
        </authorList>
    </citation>
    <scope>NUCLEOTIDE SEQUENCE [LARGE SCALE GENOMIC DNA]</scope>
    <source>
        <strain evidence="3 4">JE1</strain>
    </source>
</reference>
<dbReference type="InterPro" id="IPR029052">
    <property type="entry name" value="Metallo-depent_PP-like"/>
</dbReference>
<dbReference type="Proteomes" id="UP000275747">
    <property type="component" value="Chromosome"/>
</dbReference>
<sequence>MQETISISKGGIVVAETQHKMVLSTTEPNNGINLVRIRQGDVLTQKFVVEVVEHGKLKTFDGLVPFFINTTKFGENQPVEQKVQEYSPAQARLVYTLSEPDWQWGGENTAHFSFRSLNGDGTWSEQFSTQDFNYRVISGISRSRLRDSGYVWTFEDLLRKFKDYMNQGKSDWEQWLEDNREILENIDPGGTIINILNEAKGDYDSLADRLDDMQNKTFSIPIGAEQVPIRKDKNFYNNGSYKTIVPLNLDEVITQADKTKFNMGFMTDIHTDAHNMYTEPIDTKIKHERRWNIVGQFRSLEAFTDVMVYGGDNIDGYSGATAQGIYPYTAKERRAKNLHVAKRFASAATAGAKVPVILCQGNHETGKIPYSNDGRTPQDSLTGADLSKINNGSYGPVLFPEKKIAIYRINTDDFSDAVDSQGKFLEYSGYNQGESFPAGKLGQTQLDDFGRWLEQLDRSYHVIIAGHVPMERENDVANVTKFATLLDGFKQGISVTIDYSTLIGHNPNPIGPCTYNFATKGSGTVVAIFAGHWHYETVKQLGTTQIIVCTTGYCEPENYDTDKEAGFANVQIDTIKRTIKLQGVGHYTSRDFTY</sequence>
<protein>
    <submittedName>
        <fullName evidence="3">DUF2479 domain-containing protein</fullName>
    </submittedName>
</protein>
<name>A0AAI8PZS0_ENTFC</name>
<organism evidence="3 4">
    <name type="scientific">Enterococcus faecium</name>
    <name type="common">Streptococcus faecium</name>
    <dbReference type="NCBI Taxonomy" id="1352"/>
    <lineage>
        <taxon>Bacteria</taxon>
        <taxon>Bacillati</taxon>
        <taxon>Bacillota</taxon>
        <taxon>Bacilli</taxon>
        <taxon>Lactobacillales</taxon>
        <taxon>Enterococcaceae</taxon>
        <taxon>Enterococcus</taxon>
    </lineage>
</organism>
<dbReference type="GO" id="GO:0016787">
    <property type="term" value="F:hydrolase activity"/>
    <property type="evidence" value="ECO:0007669"/>
    <property type="project" value="InterPro"/>
</dbReference>
<evidence type="ECO:0000313" key="3">
    <source>
        <dbReference type="EMBL" id="AYM74272.1"/>
    </source>
</evidence>
<dbReference type="SUPFAM" id="SSF56300">
    <property type="entry name" value="Metallo-dependent phosphatases"/>
    <property type="match status" value="1"/>
</dbReference>
<dbReference type="Pfam" id="PF10651">
    <property type="entry name" value="BppU_N"/>
    <property type="match status" value="1"/>
</dbReference>
<dbReference type="InterPro" id="IPR018913">
    <property type="entry name" value="BppU_N"/>
</dbReference>
<gene>
    <name evidence="3" type="ORF">D9Z05_10015</name>
</gene>
<dbReference type="Gene3D" id="6.10.250.1350">
    <property type="match status" value="1"/>
</dbReference>